<accession>A0A931A1K4</accession>
<keyword evidence="3" id="KW-0520">NAD</keyword>
<dbReference type="GO" id="GO:0016620">
    <property type="term" value="F:oxidoreductase activity, acting on the aldehyde or oxo group of donors, NAD or NADP as acceptor"/>
    <property type="evidence" value="ECO:0007669"/>
    <property type="project" value="InterPro"/>
</dbReference>
<dbReference type="InterPro" id="IPR016161">
    <property type="entry name" value="Ald_DH/histidinol_DH"/>
</dbReference>
<dbReference type="Pfam" id="PF00171">
    <property type="entry name" value="Aldedh"/>
    <property type="match status" value="1"/>
</dbReference>
<reference evidence="5" key="1">
    <citation type="submission" date="2020-11" db="EMBL/GenBank/DDBJ databases">
        <title>Whole-genome analyses of Nonomuraea sp. K274.</title>
        <authorList>
            <person name="Veyisoglu A."/>
        </authorList>
    </citation>
    <scope>NUCLEOTIDE SEQUENCE</scope>
    <source>
        <strain evidence="5">K274</strain>
    </source>
</reference>
<dbReference type="Gene3D" id="3.40.309.10">
    <property type="entry name" value="Aldehyde Dehydrogenase, Chain A, domain 2"/>
    <property type="match status" value="1"/>
</dbReference>
<dbReference type="SUPFAM" id="SSF53720">
    <property type="entry name" value="ALDH-like"/>
    <property type="match status" value="1"/>
</dbReference>
<dbReference type="RefSeq" id="WP_195893492.1">
    <property type="nucleotide sequence ID" value="NZ_JADOGI010000003.1"/>
</dbReference>
<gene>
    <name evidence="5" type="ORF">ITP53_01815</name>
</gene>
<dbReference type="InterPro" id="IPR016162">
    <property type="entry name" value="Ald_DH_N"/>
</dbReference>
<dbReference type="Proteomes" id="UP000605361">
    <property type="component" value="Unassembled WGS sequence"/>
</dbReference>
<dbReference type="PANTHER" id="PTHR43720:SF2">
    <property type="entry name" value="2-AMINOMUCONIC SEMIALDEHYDE DEHYDROGENASE"/>
    <property type="match status" value="1"/>
</dbReference>
<evidence type="ECO:0000313" key="6">
    <source>
        <dbReference type="Proteomes" id="UP000605361"/>
    </source>
</evidence>
<dbReference type="PANTHER" id="PTHR43720">
    <property type="entry name" value="2-AMINOMUCONIC SEMIALDEHYDE DEHYDROGENASE"/>
    <property type="match status" value="1"/>
</dbReference>
<dbReference type="InterPro" id="IPR016163">
    <property type="entry name" value="Ald_DH_C"/>
</dbReference>
<comment type="similarity">
    <text evidence="1">Belongs to the aldehyde dehydrogenase family.</text>
</comment>
<name>A0A931A1K4_9ACTN</name>
<dbReference type="InterPro" id="IPR015590">
    <property type="entry name" value="Aldehyde_DH_dom"/>
</dbReference>
<dbReference type="InterPro" id="IPR016160">
    <property type="entry name" value="Ald_DH_CS_CYS"/>
</dbReference>
<protein>
    <submittedName>
        <fullName evidence="5">Aldehyde dehydrogenase</fullName>
    </submittedName>
</protein>
<evidence type="ECO:0000256" key="1">
    <source>
        <dbReference type="ARBA" id="ARBA00009986"/>
    </source>
</evidence>
<evidence type="ECO:0000313" key="5">
    <source>
        <dbReference type="EMBL" id="MBF8184501.1"/>
    </source>
</evidence>
<keyword evidence="2" id="KW-0560">Oxidoreductase</keyword>
<keyword evidence="6" id="KW-1185">Reference proteome</keyword>
<feature type="domain" description="Aldehyde dehydrogenase" evidence="4">
    <location>
        <begin position="20"/>
        <end position="474"/>
    </location>
</feature>
<dbReference type="Gene3D" id="3.40.605.10">
    <property type="entry name" value="Aldehyde Dehydrogenase, Chain A, domain 1"/>
    <property type="match status" value="1"/>
</dbReference>
<comment type="caution">
    <text evidence="5">The sequence shown here is derived from an EMBL/GenBank/DDBJ whole genome shotgun (WGS) entry which is preliminary data.</text>
</comment>
<dbReference type="EMBL" id="JADOGI010000003">
    <property type="protein sequence ID" value="MBF8184501.1"/>
    <property type="molecule type" value="Genomic_DNA"/>
</dbReference>
<sequence length="482" mass="51437">MTRLEPIDHFIDGVTTPSADGATMPSVDPTTRRPWAEVALGAEQDVDRAVEAARSAFDHGPWPRMTQQERSALLRRLSEVLPANAAELGMLDTVDMGRPFSLTRTNDVQRSAANLRFFADHAAMAADDSLPGQPGHHVYTRHEPAGVVAAISPWNFPLMQETWKIAPALAYGNTVVLKPAEQSPASATRLAQLAVEAGLPPGVLNVVHGVGPEGAGQALAAHPGVDLITFTGETRTGEAIMREAAAGVRAVSFELGGKGASLIFEDADIERAVAVAADAAFANAGQICLAGTRILVQRTVYDQVVERLVKTAGQLRLGDPREPATEVGPLSSAEHHAKVTAHLRRAAEDGAVALTGGARDGWWVAPTVLVDTTPEMRITQEEVFGPVVTIHPFDTEDEAVAAANATRYGLSAMVFTSRLSRAHRVAGRLRAGNVWVNCFWVRDLRSPFGGYGHSGVGREGGRYSREFFTEAKTVVMNVADNS</sequence>
<organism evidence="5 6">
    <name type="scientific">Nonomuraea cypriaca</name>
    <dbReference type="NCBI Taxonomy" id="1187855"/>
    <lineage>
        <taxon>Bacteria</taxon>
        <taxon>Bacillati</taxon>
        <taxon>Actinomycetota</taxon>
        <taxon>Actinomycetes</taxon>
        <taxon>Streptosporangiales</taxon>
        <taxon>Streptosporangiaceae</taxon>
        <taxon>Nonomuraea</taxon>
    </lineage>
</organism>
<evidence type="ECO:0000259" key="4">
    <source>
        <dbReference type="Pfam" id="PF00171"/>
    </source>
</evidence>
<dbReference type="AlphaFoldDB" id="A0A931A1K4"/>
<evidence type="ECO:0000256" key="3">
    <source>
        <dbReference type="ARBA" id="ARBA00023027"/>
    </source>
</evidence>
<dbReference type="PROSITE" id="PS00070">
    <property type="entry name" value="ALDEHYDE_DEHYDR_CYS"/>
    <property type="match status" value="1"/>
</dbReference>
<evidence type="ECO:0000256" key="2">
    <source>
        <dbReference type="ARBA" id="ARBA00023002"/>
    </source>
</evidence>
<dbReference type="CDD" id="cd07093">
    <property type="entry name" value="ALDH_F8_HMSADH"/>
    <property type="match status" value="1"/>
</dbReference>
<dbReference type="FunFam" id="3.40.309.10:FF:000012">
    <property type="entry name" value="Betaine aldehyde dehydrogenase"/>
    <property type="match status" value="1"/>
</dbReference>
<proteinExistence type="inferred from homology"/>
<dbReference type="FunFam" id="3.40.605.10:FF:000007">
    <property type="entry name" value="NAD/NADP-dependent betaine aldehyde dehydrogenase"/>
    <property type="match status" value="1"/>
</dbReference>